<comment type="caution">
    <text evidence="1">The sequence shown here is derived from an EMBL/GenBank/DDBJ whole genome shotgun (WGS) entry which is preliminary data.</text>
</comment>
<organism evidence="1 2">
    <name type="scientific">Halobiforma nitratireducens JCM 10879</name>
    <dbReference type="NCBI Taxonomy" id="1227454"/>
    <lineage>
        <taxon>Archaea</taxon>
        <taxon>Methanobacteriati</taxon>
        <taxon>Methanobacteriota</taxon>
        <taxon>Stenosarchaea group</taxon>
        <taxon>Halobacteria</taxon>
        <taxon>Halobacteriales</taxon>
        <taxon>Natrialbaceae</taxon>
        <taxon>Halobiforma</taxon>
    </lineage>
</organism>
<name>M0MB18_9EURY</name>
<dbReference type="Proteomes" id="UP000011607">
    <property type="component" value="Unassembled WGS sequence"/>
</dbReference>
<dbReference type="AlphaFoldDB" id="M0MB18"/>
<proteinExistence type="predicted"/>
<gene>
    <name evidence="1" type="ORF">C446_05970</name>
</gene>
<evidence type="ECO:0000313" key="1">
    <source>
        <dbReference type="EMBL" id="EMA41839.1"/>
    </source>
</evidence>
<dbReference type="EMBL" id="AOMA01000063">
    <property type="protein sequence ID" value="EMA41839.1"/>
    <property type="molecule type" value="Genomic_DNA"/>
</dbReference>
<accession>M0MB18</accession>
<reference evidence="1 2" key="1">
    <citation type="journal article" date="2014" name="PLoS Genet.">
        <title>Phylogenetically driven sequencing of extremely halophilic archaea reveals strategies for static and dynamic osmo-response.</title>
        <authorList>
            <person name="Becker E.A."/>
            <person name="Seitzer P.M."/>
            <person name="Tritt A."/>
            <person name="Larsen D."/>
            <person name="Krusor M."/>
            <person name="Yao A.I."/>
            <person name="Wu D."/>
            <person name="Madern D."/>
            <person name="Eisen J.A."/>
            <person name="Darling A.E."/>
            <person name="Facciotti M.T."/>
        </authorList>
    </citation>
    <scope>NUCLEOTIDE SEQUENCE [LARGE SCALE GENOMIC DNA]</scope>
    <source>
        <strain evidence="1 2">JCM 10879</strain>
    </source>
</reference>
<protein>
    <submittedName>
        <fullName evidence="1">Uncharacterized protein</fullName>
    </submittedName>
</protein>
<keyword evidence="2" id="KW-1185">Reference proteome</keyword>
<dbReference type="eggNOG" id="arCOG11533">
    <property type="taxonomic scope" value="Archaea"/>
</dbReference>
<sequence length="63" mass="7062">MATLRRRVDAIEREQLLLRNTVSGLARDRGLSIGCECSKCNRAYTLVGKTRLFCPACGYERGL</sequence>
<evidence type="ECO:0000313" key="2">
    <source>
        <dbReference type="Proteomes" id="UP000011607"/>
    </source>
</evidence>